<dbReference type="OrthoDB" id="8613542at2"/>
<dbReference type="Gene3D" id="1.10.1220.10">
    <property type="entry name" value="Met repressor-like"/>
    <property type="match status" value="1"/>
</dbReference>
<comment type="caution">
    <text evidence="1">The sequence shown here is derived from an EMBL/GenBank/DDBJ whole genome shotgun (WGS) entry which is preliminary data.</text>
</comment>
<dbReference type="Proteomes" id="UP000018766">
    <property type="component" value="Unassembled WGS sequence"/>
</dbReference>
<sequence length="93" mass="10789">MATSQFNMSFDTKTREQFSKVLQLYGLTVPQAFKLFANQVIRTGKVPLSFDWADLEVKDNIAAVLKQNEQEKRQGKSTVYKNFDELMDNLKHE</sequence>
<accession>V8FRU9</accession>
<evidence type="ECO:0000313" key="2">
    <source>
        <dbReference type="Proteomes" id="UP000018766"/>
    </source>
</evidence>
<dbReference type="RefSeq" id="WP_023953338.1">
    <property type="nucleotide sequence ID" value="NZ_AYSV01000138.1"/>
</dbReference>
<dbReference type="GO" id="GO:0006355">
    <property type="term" value="P:regulation of DNA-templated transcription"/>
    <property type="evidence" value="ECO:0007669"/>
    <property type="project" value="InterPro"/>
</dbReference>
<proteinExistence type="predicted"/>
<dbReference type="InterPro" id="IPR007337">
    <property type="entry name" value="RelB/DinJ"/>
</dbReference>
<evidence type="ECO:0000313" key="1">
    <source>
        <dbReference type="EMBL" id="ETD66606.1"/>
    </source>
</evidence>
<keyword evidence="2" id="KW-1185">Reference proteome</keyword>
<reference evidence="1 2" key="1">
    <citation type="submission" date="2013-11" db="EMBL/GenBank/DDBJ databases">
        <title>Genomic analysis of Pelistega sp. HM-7.</title>
        <authorList>
            <person name="Kumbhare S.V."/>
            <person name="Shetty S.A."/>
            <person name="Sharma O."/>
            <person name="Dhotre D.P."/>
        </authorList>
    </citation>
    <scope>NUCLEOTIDE SEQUENCE [LARGE SCALE GENOMIC DNA]</scope>
    <source>
        <strain evidence="1 2">HM-7</strain>
    </source>
</reference>
<name>V8FRU9_9BURK</name>
<dbReference type="Pfam" id="PF04221">
    <property type="entry name" value="RelB"/>
    <property type="match status" value="1"/>
</dbReference>
<dbReference type="AlphaFoldDB" id="V8FRU9"/>
<protein>
    <submittedName>
        <fullName evidence="1">Addiction module antitoxin</fullName>
    </submittedName>
</protein>
<dbReference type="EMBL" id="AYSV01000138">
    <property type="protein sequence ID" value="ETD66606.1"/>
    <property type="molecule type" value="Genomic_DNA"/>
</dbReference>
<organism evidence="1 2">
    <name type="scientific">Pelistega indica</name>
    <dbReference type="NCBI Taxonomy" id="1414851"/>
    <lineage>
        <taxon>Bacteria</taxon>
        <taxon>Pseudomonadati</taxon>
        <taxon>Pseudomonadota</taxon>
        <taxon>Betaproteobacteria</taxon>
        <taxon>Burkholderiales</taxon>
        <taxon>Alcaligenaceae</taxon>
        <taxon>Pelistega</taxon>
    </lineage>
</organism>
<dbReference type="InterPro" id="IPR013321">
    <property type="entry name" value="Arc_rbn_hlx_hlx"/>
</dbReference>
<gene>
    <name evidence="1" type="ORF">V757_12365</name>
</gene>